<evidence type="ECO:0000256" key="3">
    <source>
        <dbReference type="ARBA" id="ARBA00022692"/>
    </source>
</evidence>
<evidence type="ECO:0000313" key="8">
    <source>
        <dbReference type="EMBL" id="QLL61292.1"/>
    </source>
</evidence>
<protein>
    <recommendedName>
        <fullName evidence="7">Protein-methionine-sulfoxide reductase heme-binding subunit MsrQ</fullName>
    </recommendedName>
    <alternativeName>
        <fullName evidence="7">Flavocytochrome MsrQ</fullName>
    </alternativeName>
</protein>
<evidence type="ECO:0000313" key="9">
    <source>
        <dbReference type="Proteomes" id="UP000510721"/>
    </source>
</evidence>
<dbReference type="GO" id="GO:0030091">
    <property type="term" value="P:protein repair"/>
    <property type="evidence" value="ECO:0007669"/>
    <property type="project" value="UniProtKB-UniRule"/>
</dbReference>
<dbReference type="Pfam" id="PF01794">
    <property type="entry name" value="Ferric_reduct"/>
    <property type="match status" value="1"/>
</dbReference>
<dbReference type="InterPro" id="IPR022837">
    <property type="entry name" value="MsrQ-like"/>
</dbReference>
<dbReference type="GO" id="GO:0010181">
    <property type="term" value="F:FMN binding"/>
    <property type="evidence" value="ECO:0007669"/>
    <property type="project" value="UniProtKB-UniRule"/>
</dbReference>
<feature type="transmembrane region" description="Helical" evidence="7">
    <location>
        <begin position="154"/>
        <end position="172"/>
    </location>
</feature>
<accession>A0A859QCR4</accession>
<keyword evidence="5 7" id="KW-0408">Iron</keyword>
<evidence type="ECO:0000256" key="5">
    <source>
        <dbReference type="ARBA" id="ARBA00023004"/>
    </source>
</evidence>
<dbReference type="PANTHER" id="PTHR36964:SF1">
    <property type="entry name" value="PROTEIN-METHIONINE-SULFOXIDE REDUCTASE HEME-BINDING SUBUNIT MSRQ"/>
    <property type="match status" value="1"/>
</dbReference>
<keyword evidence="7" id="KW-1003">Cell membrane</keyword>
<name>A0A859QCR4_9HYPH</name>
<comment type="subcellular location">
    <subcellularLocation>
        <location evidence="7">Cell membrane</location>
        <topology evidence="7">Multi-pass membrane protein</topology>
    </subcellularLocation>
    <subcellularLocation>
        <location evidence="1">Membrane</location>
        <topology evidence="1">Multi-pass membrane protein</topology>
    </subcellularLocation>
</comment>
<dbReference type="GO" id="GO:0046872">
    <property type="term" value="F:metal ion binding"/>
    <property type="evidence" value="ECO:0007669"/>
    <property type="project" value="UniProtKB-KW"/>
</dbReference>
<keyword evidence="2 7" id="KW-0813">Transport</keyword>
<sequence length="227" mass="25772">MAALPALPKRFHGPSVWALYVLGFCPAISAFYLGATGQLPGNAVKEFEHFLGLWALRFLVATLTITPIRDLFAINWLRYRRALGLLAFYYVLMHFLAYMVLDQTLRIQPIIADIARRPFITIGMAALVMLAPLAITSNNWSIRRLGQRWNRLHRLVYVIAAAGALHFAMAVKVVGPEQMLYIGLVALLLAWRTIRTRFLRWRRQQVVSGRPQQKKRPGDDHPAALIS</sequence>
<keyword evidence="6 7" id="KW-0472">Membrane</keyword>
<dbReference type="GO" id="GO:0020037">
    <property type="term" value="F:heme binding"/>
    <property type="evidence" value="ECO:0007669"/>
    <property type="project" value="UniProtKB-UniRule"/>
</dbReference>
<comment type="cofactor">
    <cofactor evidence="7">
        <name>heme b</name>
        <dbReference type="ChEBI" id="CHEBI:60344"/>
    </cofactor>
    <text evidence="7">Binds 1 heme b (iron(II)-protoporphyrin IX) group per subunit.</text>
</comment>
<proteinExistence type="inferred from homology"/>
<dbReference type="NCBIfam" id="NF003833">
    <property type="entry name" value="PRK05419.1-5"/>
    <property type="match status" value="1"/>
</dbReference>
<feature type="transmembrane region" description="Helical" evidence="7">
    <location>
        <begin position="54"/>
        <end position="72"/>
    </location>
</feature>
<comment type="similarity">
    <text evidence="7">Belongs to the MsrQ family.</text>
</comment>
<feature type="transmembrane region" description="Helical" evidence="7">
    <location>
        <begin position="121"/>
        <end position="142"/>
    </location>
</feature>
<keyword evidence="9" id="KW-1185">Reference proteome</keyword>
<dbReference type="EMBL" id="CP041238">
    <property type="protein sequence ID" value="QLL61292.1"/>
    <property type="molecule type" value="Genomic_DNA"/>
</dbReference>
<dbReference type="Proteomes" id="UP000510721">
    <property type="component" value="Chromosome"/>
</dbReference>
<dbReference type="InterPro" id="IPR013130">
    <property type="entry name" value="Fe3_Rdtase_TM_dom"/>
</dbReference>
<comment type="cofactor">
    <cofactor evidence="7">
        <name>FMN</name>
        <dbReference type="ChEBI" id="CHEBI:58210"/>
    </cofactor>
    <text evidence="7">Binds 1 FMN per subunit.</text>
</comment>
<dbReference type="GO" id="GO:0016679">
    <property type="term" value="F:oxidoreductase activity, acting on diphenols and related substances as donors"/>
    <property type="evidence" value="ECO:0007669"/>
    <property type="project" value="TreeGrafter"/>
</dbReference>
<keyword evidence="7" id="KW-0349">Heme</keyword>
<dbReference type="RefSeq" id="WP_180940850.1">
    <property type="nucleotide sequence ID" value="NZ_CP041238.1"/>
</dbReference>
<reference evidence="8 9" key="1">
    <citation type="submission" date="2019-06" db="EMBL/GenBank/DDBJ databases">
        <title>Complete genome sequence of Ensifer mexicanus ITTG R7 isolated from nodules of Acacia angustissima (Mill.) Kuntze.</title>
        <authorList>
            <person name="Rincon-Rosales R."/>
            <person name="Rogel M.A."/>
            <person name="Guerrero G."/>
            <person name="Rincon-Molina C.I."/>
            <person name="Lopez-Lopez A."/>
            <person name="Martinez-Romero E."/>
        </authorList>
    </citation>
    <scope>NUCLEOTIDE SEQUENCE [LARGE SCALE GENOMIC DNA]</scope>
    <source>
        <strain evidence="8 9">ITTG R7</strain>
    </source>
</reference>
<evidence type="ECO:0000256" key="2">
    <source>
        <dbReference type="ARBA" id="ARBA00022448"/>
    </source>
</evidence>
<evidence type="ECO:0000256" key="1">
    <source>
        <dbReference type="ARBA" id="ARBA00004141"/>
    </source>
</evidence>
<gene>
    <name evidence="7 8" type="primary">msrQ</name>
    <name evidence="8" type="ORF">FKV68_07420</name>
</gene>
<feature type="transmembrane region" description="Helical" evidence="7">
    <location>
        <begin position="84"/>
        <end position="101"/>
    </location>
</feature>
<organism evidence="8 9">
    <name type="scientific">Sinorhizobium mexicanum</name>
    <dbReference type="NCBI Taxonomy" id="375549"/>
    <lineage>
        <taxon>Bacteria</taxon>
        <taxon>Pseudomonadati</taxon>
        <taxon>Pseudomonadota</taxon>
        <taxon>Alphaproteobacteria</taxon>
        <taxon>Hyphomicrobiales</taxon>
        <taxon>Rhizobiaceae</taxon>
        <taxon>Sinorhizobium/Ensifer group</taxon>
        <taxon>Sinorhizobium</taxon>
    </lineage>
</organism>
<dbReference type="PANTHER" id="PTHR36964">
    <property type="entry name" value="PROTEIN-METHIONINE-SULFOXIDE REDUCTASE HEME-BINDING SUBUNIT MSRQ"/>
    <property type="match status" value="1"/>
</dbReference>
<comment type="subunit">
    <text evidence="7">Heterodimer of a catalytic subunit (MsrP) and a heme-binding subunit (MsrQ).</text>
</comment>
<evidence type="ECO:0000256" key="7">
    <source>
        <dbReference type="HAMAP-Rule" id="MF_01207"/>
    </source>
</evidence>
<keyword evidence="4 7" id="KW-1133">Transmembrane helix</keyword>
<keyword evidence="3 7" id="KW-0812">Transmembrane</keyword>
<dbReference type="GO" id="GO:0005886">
    <property type="term" value="C:plasma membrane"/>
    <property type="evidence" value="ECO:0007669"/>
    <property type="project" value="UniProtKB-SubCell"/>
</dbReference>
<evidence type="ECO:0000256" key="6">
    <source>
        <dbReference type="ARBA" id="ARBA00023136"/>
    </source>
</evidence>
<keyword evidence="7" id="KW-0249">Electron transport</keyword>
<comment type="function">
    <text evidence="7">Part of the MsrPQ system that repairs oxidized periplasmic proteins containing methionine sulfoxide residues (Met-O), using respiratory chain electrons. Thus protects these proteins from oxidative-stress damage caused by reactive species of oxygen and chlorine generated by the host defense mechanisms. MsrPQ is essential for the maintenance of envelope integrity under bleach stress, rescuing a wide series of structurally unrelated periplasmic proteins from methionine oxidation. MsrQ provides electrons for reduction to the reductase catalytic subunit MsrP, using the quinone pool of the respiratory chain.</text>
</comment>
<keyword evidence="7" id="KW-0288">FMN</keyword>
<dbReference type="GO" id="GO:0009055">
    <property type="term" value="F:electron transfer activity"/>
    <property type="evidence" value="ECO:0007669"/>
    <property type="project" value="UniProtKB-UniRule"/>
</dbReference>
<dbReference type="AlphaFoldDB" id="A0A859QCR4"/>
<evidence type="ECO:0000256" key="4">
    <source>
        <dbReference type="ARBA" id="ARBA00022989"/>
    </source>
</evidence>
<dbReference type="HAMAP" id="MF_01207">
    <property type="entry name" value="MsrQ"/>
    <property type="match status" value="1"/>
</dbReference>
<feature type="transmembrane region" description="Helical" evidence="7">
    <location>
        <begin position="16"/>
        <end position="34"/>
    </location>
</feature>
<feature type="transmembrane region" description="Helical" evidence="7">
    <location>
        <begin position="178"/>
        <end position="194"/>
    </location>
</feature>
<dbReference type="KEGG" id="emx:FKV68_07420"/>
<keyword evidence="7" id="KW-0479">Metal-binding</keyword>
<keyword evidence="7" id="KW-0285">Flavoprotein</keyword>